<dbReference type="PROSITE" id="PS50004">
    <property type="entry name" value="C2"/>
    <property type="match status" value="2"/>
</dbReference>
<dbReference type="SUPFAM" id="SSF49562">
    <property type="entry name" value="C2 domain (Calcium/lipid-binding domain, CaLB)"/>
    <property type="match status" value="2"/>
</dbReference>
<dbReference type="EMBL" id="JBBJCI010000038">
    <property type="protein sequence ID" value="KAK7250089.1"/>
    <property type="molecule type" value="Genomic_DNA"/>
</dbReference>
<keyword evidence="5" id="KW-0378">Hydrolase</keyword>
<keyword evidence="6" id="KW-1185">Reference proteome</keyword>
<evidence type="ECO:0000256" key="2">
    <source>
        <dbReference type="SAM" id="MobiDB-lite"/>
    </source>
</evidence>
<reference evidence="5 6" key="1">
    <citation type="submission" date="2024-03" db="EMBL/GenBank/DDBJ databases">
        <title>Aureococcus anophagefferens CCMP1851 and Kratosvirus quantuckense: Draft genome of a second virus-susceptible host strain in the model system.</title>
        <authorList>
            <person name="Chase E."/>
            <person name="Truchon A.R."/>
            <person name="Schepens W."/>
            <person name="Wilhelm S.W."/>
        </authorList>
    </citation>
    <scope>NUCLEOTIDE SEQUENCE [LARGE SCALE GENOMIC DNA]</scope>
    <source>
        <strain evidence="5 6">CCMP1851</strain>
    </source>
</reference>
<dbReference type="Pfam" id="PF13499">
    <property type="entry name" value="EF-hand_7"/>
    <property type="match status" value="1"/>
</dbReference>
<dbReference type="SMART" id="SM00239">
    <property type="entry name" value="C2"/>
    <property type="match status" value="2"/>
</dbReference>
<organism evidence="5 6">
    <name type="scientific">Aureococcus anophagefferens</name>
    <name type="common">Harmful bloom alga</name>
    <dbReference type="NCBI Taxonomy" id="44056"/>
    <lineage>
        <taxon>Eukaryota</taxon>
        <taxon>Sar</taxon>
        <taxon>Stramenopiles</taxon>
        <taxon>Ochrophyta</taxon>
        <taxon>Pelagophyceae</taxon>
        <taxon>Pelagomonadales</taxon>
        <taxon>Pelagomonadaceae</taxon>
        <taxon>Aureococcus</taxon>
    </lineage>
</organism>
<feature type="region of interest" description="Disordered" evidence="2">
    <location>
        <begin position="1"/>
        <end position="23"/>
    </location>
</feature>
<feature type="compositionally biased region" description="Basic and acidic residues" evidence="2">
    <location>
        <begin position="1076"/>
        <end position="1094"/>
    </location>
</feature>
<feature type="domain" description="C2" evidence="3">
    <location>
        <begin position="10"/>
        <end position="138"/>
    </location>
</feature>
<dbReference type="SUPFAM" id="SSF47473">
    <property type="entry name" value="EF-hand"/>
    <property type="match status" value="1"/>
</dbReference>
<feature type="domain" description="EF-hand" evidence="4">
    <location>
        <begin position="179"/>
        <end position="214"/>
    </location>
</feature>
<dbReference type="InterPro" id="IPR018247">
    <property type="entry name" value="EF_Hand_1_Ca_BS"/>
</dbReference>
<protein>
    <submittedName>
        <fullName evidence="5">Palmitoyl-(Protein) hydrolase</fullName>
    </submittedName>
</protein>
<feature type="region of interest" description="Disordered" evidence="2">
    <location>
        <begin position="1040"/>
        <end position="1107"/>
    </location>
</feature>
<dbReference type="PROSITE" id="PS50222">
    <property type="entry name" value="EF_HAND_2"/>
    <property type="match status" value="2"/>
</dbReference>
<dbReference type="CDD" id="cd00051">
    <property type="entry name" value="EFh"/>
    <property type="match status" value="1"/>
</dbReference>
<dbReference type="Gene3D" id="3.40.50.1820">
    <property type="entry name" value="alpha/beta hydrolase"/>
    <property type="match status" value="1"/>
</dbReference>
<proteinExistence type="predicted"/>
<feature type="domain" description="EF-hand" evidence="4">
    <location>
        <begin position="229"/>
        <end position="264"/>
    </location>
</feature>
<feature type="compositionally biased region" description="Basic residues" evidence="2">
    <location>
        <begin position="1095"/>
        <end position="1107"/>
    </location>
</feature>
<dbReference type="Gene3D" id="1.10.238.10">
    <property type="entry name" value="EF-hand"/>
    <property type="match status" value="1"/>
</dbReference>
<dbReference type="InterPro" id="IPR052920">
    <property type="entry name" value="DNA-binding_regulatory"/>
</dbReference>
<evidence type="ECO:0000259" key="4">
    <source>
        <dbReference type="PROSITE" id="PS50222"/>
    </source>
</evidence>
<dbReference type="InterPro" id="IPR011992">
    <property type="entry name" value="EF-hand-dom_pair"/>
</dbReference>
<dbReference type="SMART" id="SM00054">
    <property type="entry name" value="EFh"/>
    <property type="match status" value="2"/>
</dbReference>
<accession>A0ABR1GAF6</accession>
<evidence type="ECO:0000256" key="1">
    <source>
        <dbReference type="ARBA" id="ARBA00022837"/>
    </source>
</evidence>
<evidence type="ECO:0000313" key="5">
    <source>
        <dbReference type="EMBL" id="KAK7250089.1"/>
    </source>
</evidence>
<dbReference type="PROSITE" id="PS00018">
    <property type="entry name" value="EF_HAND_1"/>
    <property type="match status" value="2"/>
</dbReference>
<sequence length="1107" mass="118807">MGKKAADQPPPPPPLGTVHHVDGDGDGTLKIHITRGRRLAAMDRWTSASDPYVNVYYGETLVGKTGVVKHTTNPVWRDGLVHCATHGPPCRKPHKKVTLELFDEDAGTRDDALGRVVVDVGHLGGALERRLAIPKKWYDVEAPSQLGSRRDWGQVELSVDYEDGGDVGGGGGFLDGDVRSLRLLGTLFDECDADRTGRLDRDEFRRLYAKLKDYEAAHAHGGEAVGGGDPAHALHLSMKAVDADGDGAVSFEELRKAAEAVARNALPSGVDVVVRGARNLANVAEPRGAGCTSASPASSSPFAVVSVDGRHLGQSKPQLDSCDPTWDFKVALSRPKDVFRGDHGMRGEVASVELFHYRKKLSPAPLGRVDVDVASEYLLAKGLDGAPRTSRRWHRVAAAAGCGDARGEVDVEVVFLPPAVEKSDAGTAGGAEDQGDESFDDDWAFCRGPAKLRFERGDGAGAADAPFPALGAAFPWLAFCCVDSRDRDVPLGADDTVGPATRGPGRDRRRDRWLVLGPHARVPHADRSPYLRYSVRAWGGADACAKALEKPFLPADCAVSAHWADTFVCGDRARRDRVLELETKLHGVVELQFADDVELYAWWKHLSKVHDRTLLLDAPADPKAQKFLPEHARPTVVGPRGGAAGGDDDFASTMARRDGATWVVAQKAAKRVLERLTRPPRVVVEPDALGPRVFAYRAFGGAGPQGDVAPYYRTDARVPTRRGAAVAVATWAPVEKAAHRPTIVYCSGTNSSGRADAISSGALAVALELRAALVAFDFVGSGGSDDGVTSFGWWERYDVAAVVEHARREHPGSRVVVWGGASSGAVAALLCASRLDPSVEGLVLDSAPARLRDHVLEVLKDALKPDAPYREQLVQEIAGFVDERLKRRADFRLDDVDPAKECGNRLFKDKPVLVIGEHDAQGSVAASHAQELNGVLRGAAAGKGRRRSVDDGKVTTNHEILVVQGRTGPQRAAAAHVPAALAVIAGFLEKVFPRANPVAFAFFTRRAPHGIRDRLLARTPPWVTDDPELAKMSSHLQNVERAHAAKKAGGADAARKAGDGADAAPAAKPRHKKHHKPDDDGKKKHAKAAADDGKKKHHHHHHQKETQ</sequence>
<dbReference type="SUPFAM" id="SSF53474">
    <property type="entry name" value="alpha/beta-Hydrolases"/>
    <property type="match status" value="1"/>
</dbReference>
<dbReference type="CDD" id="cd00030">
    <property type="entry name" value="C2"/>
    <property type="match status" value="1"/>
</dbReference>
<dbReference type="PANTHER" id="PTHR43358">
    <property type="entry name" value="ALPHA/BETA-HYDROLASE"/>
    <property type="match status" value="1"/>
</dbReference>
<name>A0ABR1GAF6_AURAN</name>
<dbReference type="InterPro" id="IPR000008">
    <property type="entry name" value="C2_dom"/>
</dbReference>
<evidence type="ECO:0000313" key="6">
    <source>
        <dbReference type="Proteomes" id="UP001363151"/>
    </source>
</evidence>
<dbReference type="GO" id="GO:0016787">
    <property type="term" value="F:hydrolase activity"/>
    <property type="evidence" value="ECO:0007669"/>
    <property type="project" value="UniProtKB-KW"/>
</dbReference>
<evidence type="ECO:0000259" key="3">
    <source>
        <dbReference type="PROSITE" id="PS50004"/>
    </source>
</evidence>
<dbReference type="Pfam" id="PF00168">
    <property type="entry name" value="C2"/>
    <property type="match status" value="2"/>
</dbReference>
<dbReference type="InterPro" id="IPR002048">
    <property type="entry name" value="EF_hand_dom"/>
</dbReference>
<feature type="domain" description="C2" evidence="3">
    <location>
        <begin position="250"/>
        <end position="394"/>
    </location>
</feature>
<dbReference type="PANTHER" id="PTHR43358:SF4">
    <property type="entry name" value="ALPHA_BETA HYDROLASE FOLD-1 DOMAIN-CONTAINING PROTEIN"/>
    <property type="match status" value="1"/>
</dbReference>
<dbReference type="InterPro" id="IPR035892">
    <property type="entry name" value="C2_domain_sf"/>
</dbReference>
<dbReference type="InterPro" id="IPR029058">
    <property type="entry name" value="AB_hydrolase_fold"/>
</dbReference>
<keyword evidence="1" id="KW-0106">Calcium</keyword>
<gene>
    <name evidence="5" type="ORF">SO694_00006272</name>
</gene>
<dbReference type="Proteomes" id="UP001363151">
    <property type="component" value="Unassembled WGS sequence"/>
</dbReference>
<comment type="caution">
    <text evidence="5">The sequence shown here is derived from an EMBL/GenBank/DDBJ whole genome shotgun (WGS) entry which is preliminary data.</text>
</comment>
<dbReference type="Gene3D" id="2.60.40.150">
    <property type="entry name" value="C2 domain"/>
    <property type="match status" value="2"/>
</dbReference>